<evidence type="ECO:0000313" key="2">
    <source>
        <dbReference type="Proteomes" id="UP000823486"/>
    </source>
</evidence>
<keyword evidence="2" id="KW-1185">Reference proteome</keyword>
<evidence type="ECO:0000313" key="1">
    <source>
        <dbReference type="EMBL" id="MBM7692916.1"/>
    </source>
</evidence>
<dbReference type="Proteomes" id="UP000823486">
    <property type="component" value="Unassembled WGS sequence"/>
</dbReference>
<accession>A0ABS2QID1</accession>
<organism evidence="1 2">
    <name type="scientific">Peribacillus deserti</name>
    <dbReference type="NCBI Taxonomy" id="673318"/>
    <lineage>
        <taxon>Bacteria</taxon>
        <taxon>Bacillati</taxon>
        <taxon>Bacillota</taxon>
        <taxon>Bacilli</taxon>
        <taxon>Bacillales</taxon>
        <taxon>Bacillaceae</taxon>
        <taxon>Peribacillus</taxon>
    </lineage>
</organism>
<sequence>MTKRVGIIGNDKMGFSVIGWAAAKRDLVEFYGEEEI</sequence>
<protein>
    <submittedName>
        <fullName evidence="1">Uncharacterized protein</fullName>
    </submittedName>
</protein>
<gene>
    <name evidence="1" type="ORF">JOC77_002347</name>
</gene>
<reference evidence="1 2" key="1">
    <citation type="submission" date="2021-01" db="EMBL/GenBank/DDBJ databases">
        <title>Genomic Encyclopedia of Type Strains, Phase IV (KMG-IV): sequencing the most valuable type-strain genomes for metagenomic binning, comparative biology and taxonomic classification.</title>
        <authorList>
            <person name="Goeker M."/>
        </authorList>
    </citation>
    <scope>NUCLEOTIDE SEQUENCE [LARGE SCALE GENOMIC DNA]</scope>
    <source>
        <strain evidence="1 2">DSM 105482</strain>
    </source>
</reference>
<dbReference type="EMBL" id="JAFBFI010000009">
    <property type="protein sequence ID" value="MBM7692916.1"/>
    <property type="molecule type" value="Genomic_DNA"/>
</dbReference>
<name>A0ABS2QID1_9BACI</name>
<proteinExistence type="predicted"/>
<comment type="caution">
    <text evidence="1">The sequence shown here is derived from an EMBL/GenBank/DDBJ whole genome shotgun (WGS) entry which is preliminary data.</text>
</comment>